<dbReference type="RefSeq" id="WP_034949089.1">
    <property type="nucleotide sequence ID" value="NZ_JDST02000047.1"/>
</dbReference>
<evidence type="ECO:0000259" key="1">
    <source>
        <dbReference type="Pfam" id="PF13476"/>
    </source>
</evidence>
<dbReference type="SUPFAM" id="SSF52540">
    <property type="entry name" value="P-loop containing nucleoside triphosphate hydrolases"/>
    <property type="match status" value="1"/>
</dbReference>
<dbReference type="GO" id="GO:0006302">
    <property type="term" value="P:double-strand break repair"/>
    <property type="evidence" value="ECO:0007669"/>
    <property type="project" value="InterPro"/>
</dbReference>
<protein>
    <submittedName>
        <fullName evidence="2">Chromosome segregation protein</fullName>
    </submittedName>
</protein>
<keyword evidence="3" id="KW-1185">Reference proteome</keyword>
<evidence type="ECO:0000313" key="3">
    <source>
        <dbReference type="Proteomes" id="UP000021315"/>
    </source>
</evidence>
<dbReference type="PANTHER" id="PTHR32114">
    <property type="entry name" value="ABC TRANSPORTER ABCH.3"/>
    <property type="match status" value="1"/>
</dbReference>
<dbReference type="GO" id="GO:0016887">
    <property type="term" value="F:ATP hydrolysis activity"/>
    <property type="evidence" value="ECO:0007669"/>
    <property type="project" value="InterPro"/>
</dbReference>
<organism evidence="2 3">
    <name type="scientific">Candidatus Accumulibacter cognatus</name>
    <dbReference type="NCBI Taxonomy" id="2954383"/>
    <lineage>
        <taxon>Bacteria</taxon>
        <taxon>Pseudomonadati</taxon>
        <taxon>Pseudomonadota</taxon>
        <taxon>Betaproteobacteria</taxon>
        <taxon>Candidatus Accumulibacter</taxon>
    </lineage>
</organism>
<dbReference type="InterPro" id="IPR017599">
    <property type="entry name" value="DNA_S_DndD"/>
</dbReference>
<gene>
    <name evidence="2" type="ORF">AW06_002202</name>
</gene>
<dbReference type="InterPro" id="IPR027417">
    <property type="entry name" value="P-loop_NTPase"/>
</dbReference>
<dbReference type="EMBL" id="JDST02000047">
    <property type="protein sequence ID" value="KFB76726.1"/>
    <property type="molecule type" value="Genomic_DNA"/>
</dbReference>
<dbReference type="Pfam" id="PF13476">
    <property type="entry name" value="AAA_23"/>
    <property type="match status" value="1"/>
</dbReference>
<dbReference type="STRING" id="1453999.AW06_002202"/>
<dbReference type="Gene3D" id="3.40.50.300">
    <property type="entry name" value="P-loop containing nucleotide triphosphate hydrolases"/>
    <property type="match status" value="2"/>
</dbReference>
<dbReference type="Proteomes" id="UP000021315">
    <property type="component" value="Unassembled WGS sequence"/>
</dbReference>
<feature type="domain" description="Rad50/SbcC-type AAA" evidence="1">
    <location>
        <begin position="5"/>
        <end position="209"/>
    </location>
</feature>
<proteinExistence type="predicted"/>
<reference evidence="2" key="1">
    <citation type="submission" date="2014-02" db="EMBL/GenBank/DDBJ databases">
        <title>Expanding our view of genomic diversity in Candidatus Accumulibacter clades.</title>
        <authorList>
            <person name="Skennerton C.T."/>
            <person name="Barr J.J."/>
            <person name="Slater F.R."/>
            <person name="Bond P.L."/>
            <person name="Tyson G.W."/>
        </authorList>
    </citation>
    <scope>NUCLEOTIDE SEQUENCE [LARGE SCALE GENOMIC DNA]</scope>
</reference>
<dbReference type="AlphaFoldDB" id="A0A080M6X9"/>
<accession>A0A080M6X9</accession>
<evidence type="ECO:0000313" key="2">
    <source>
        <dbReference type="EMBL" id="KFB76726.1"/>
    </source>
</evidence>
<comment type="caution">
    <text evidence="2">The sequence shown here is derived from an EMBL/GenBank/DDBJ whole genome shotgun (WGS) entry which is preliminary data.</text>
</comment>
<dbReference type="InterPro" id="IPR038729">
    <property type="entry name" value="Rad50/SbcC_AAA"/>
</dbReference>
<sequence length="667" mass="76184">MKFRKLTLENYKSFQFPTEIVFPIGDDGRSIFLIGGMNGAGKTSIMEAVTFCLYGGKVDDIYRNINRREKAKGNANVAFEIVIEMDDASELVVKRSWTAGAVSEPRARDLTERLVVVRDGKRVSVQNQEIWQDFIRAAIPPGITQFFFFDGEKIQQIAADDHSEVRLKSSLEAALGIQYINRLASDIVYIKQQERQGFVEISDADLEFKQSELKREKSKRVRKHQERDGLRAELDGFKAQLGDARKRFEASFHAAPESREAMREQEKKRVLAANRLAQVDSEIRNLCEKALPFSIAGKLFGGIRRQIEAERESASGEAIKENAALLAKRIVRVVEEPEPIYREKLSAERMAELERRIFRMLKEGDHNAEVTKVLDLSDRDAARVLNRMEALENSDVFLLKPLLEEADSLKVQLRQLEGVVGQVGALSPTERDLFDELQSVMESCSTQIGRKTEQLRLVEEDVLTLDKRIAAIEVEIEKLYEKHNVSKEKVDFIEECDAIASVLNQFIVRLRKSKVHVLQEKTFEMYRLLSSRSGLIKDITIDDKTYEVRITDRNGHEIRKSSMAAGEKEVFAISLLWGLAQTSELKLPIIIDTPLSRLDSTHRDNIVNHYFPNAGEQVVILSTDTEIDTSYYRSLKPRLSGAACLEFDQRQELTTFRQGYFWETRHG</sequence>
<dbReference type="PANTHER" id="PTHR32114:SF2">
    <property type="entry name" value="ABC TRANSPORTER ABCH.3"/>
    <property type="match status" value="1"/>
</dbReference>
<dbReference type="NCBIfam" id="TIGR03185">
    <property type="entry name" value="DNA_S_dndD"/>
    <property type="match status" value="1"/>
</dbReference>
<name>A0A080M6X9_9PROT</name>